<evidence type="ECO:0000313" key="2">
    <source>
        <dbReference type="Proteomes" id="UP001429564"/>
    </source>
</evidence>
<dbReference type="Proteomes" id="UP001429564">
    <property type="component" value="Unassembled WGS sequence"/>
</dbReference>
<keyword evidence="2" id="KW-1185">Reference proteome</keyword>
<gene>
    <name evidence="1" type="ORF">DL239_10615</name>
</gene>
<dbReference type="EMBL" id="QHLQ01000009">
    <property type="protein sequence ID" value="NIZ61428.1"/>
    <property type="molecule type" value="Genomic_DNA"/>
</dbReference>
<organism evidence="1 2">
    <name type="scientific">Parasedimentitalea denitrificans</name>
    <dbReference type="NCBI Taxonomy" id="2211118"/>
    <lineage>
        <taxon>Bacteria</taxon>
        <taxon>Pseudomonadati</taxon>
        <taxon>Pseudomonadota</taxon>
        <taxon>Alphaproteobacteria</taxon>
        <taxon>Rhodobacterales</taxon>
        <taxon>Paracoccaceae</taxon>
        <taxon>Parasedimentitalea</taxon>
    </lineage>
</organism>
<name>A0ABX0W843_9RHOB</name>
<comment type="caution">
    <text evidence="1">The sequence shown here is derived from an EMBL/GenBank/DDBJ whole genome shotgun (WGS) entry which is preliminary data.</text>
</comment>
<reference evidence="1 2" key="1">
    <citation type="submission" date="2018-05" db="EMBL/GenBank/DDBJ databases">
        <authorList>
            <person name="Zhang Y.-J."/>
        </authorList>
    </citation>
    <scope>NUCLEOTIDE SEQUENCE [LARGE SCALE GENOMIC DNA]</scope>
    <source>
        <strain evidence="1 2">CY04</strain>
    </source>
</reference>
<evidence type="ECO:0000313" key="1">
    <source>
        <dbReference type="EMBL" id="NIZ61428.1"/>
    </source>
</evidence>
<accession>A0ABX0W843</accession>
<proteinExistence type="predicted"/>
<protein>
    <submittedName>
        <fullName evidence="1">Uncharacterized protein</fullName>
    </submittedName>
</protein>
<sequence>MRTSLLLLGVALPSAAQLREMESIGFANWHG</sequence>